<dbReference type="PROSITE" id="PS50294">
    <property type="entry name" value="WD_REPEATS_REGION"/>
    <property type="match status" value="3"/>
</dbReference>
<evidence type="ECO:0000256" key="2">
    <source>
        <dbReference type="ARBA" id="ARBA00022574"/>
    </source>
</evidence>
<protein>
    <submittedName>
        <fullName evidence="7">Periodic tryptophan protein 1-like</fullName>
    </submittedName>
</protein>
<dbReference type="Gene3D" id="2.130.10.10">
    <property type="entry name" value="YVTN repeat-like/Quinoprotein amine dehydrogenase"/>
    <property type="match status" value="2"/>
</dbReference>
<evidence type="ECO:0000256" key="5">
    <source>
        <dbReference type="SAM" id="Coils"/>
    </source>
</evidence>
<feature type="repeat" description="WD" evidence="4">
    <location>
        <begin position="433"/>
        <end position="475"/>
    </location>
</feature>
<sequence>MLHSRIWKGLQSPLKDRSATKFELIQDYNELKVELRRLESELKVEKVVSSNTKAVTSKMISGTTSDENRLDTLEGMLKQLTSDVKSWSSNMHHRKKPHTSQPSQFQFQQPGKNKDYHTGYEGYSSGNDPDDRYAEPQCWRCGRRCRQNARCSFTSSPCKTSLVKLEKEDLRRIIEETREELEEDEPSDTSEEEEEKEETKGASGGKMQKKVEKIDKKKRKHEDNGTTEGDDIVDKYGLDDYDDDNNEDERNPLKGLGNLVYYTSNDDDPYITLKDEKDSDDEEYEIKNTDNMVVVGKATEECCSLDVYIYNEEYGNLYIHHDVILSTFPLCVEWLNYDVCDQDTGNFVAVGTMDPVIEIWDLDVVDSLEPVAMLGNKPTKNKKKKKMKGISGHTDSVLDLSWNSSVRNVLASASADSTLGLWDLDEGKMVTSITQHKDKVQSVKWHPVESQSLLSGSFDNTVKVFDCRSPNDTFKSWTLEGEIERVIWDTYSPLNFFASTDTGRVYYLDSRTDKPLYTLSAHNKAVTGLALSSSVRGLLSTVSADQTLKVWDVVDNKPSLILEKNLKLNELHCLGACPEAPFVFAVGGEKELRVWDIRSSAPVRKHFYDRAPSGVTMEDLDDEGETTAAFETLDLDKDSDAEEMEELIAGFSGAPQTTEMTASGSSKKKKKKKKKPKHKPS</sequence>
<dbReference type="InterPro" id="IPR044285">
    <property type="entry name" value="PWP1"/>
</dbReference>
<dbReference type="PANTHER" id="PTHR14091:SF0">
    <property type="entry name" value="PERIODIC TRYPTOPHAN PROTEIN 1 HOMOLOG"/>
    <property type="match status" value="1"/>
</dbReference>
<comment type="caution">
    <text evidence="7">The sequence shown here is derived from an EMBL/GenBank/DDBJ whole genome shotgun (WGS) entry which is preliminary data.</text>
</comment>
<dbReference type="InterPro" id="IPR015943">
    <property type="entry name" value="WD40/YVTN_repeat-like_dom_sf"/>
</dbReference>
<evidence type="ECO:0000256" key="4">
    <source>
        <dbReference type="PROSITE-ProRule" id="PRU00221"/>
    </source>
</evidence>
<dbReference type="Pfam" id="PF00400">
    <property type="entry name" value="WD40"/>
    <property type="match status" value="3"/>
</dbReference>
<evidence type="ECO:0000313" key="7">
    <source>
        <dbReference type="EMBL" id="OWF45904.1"/>
    </source>
</evidence>
<evidence type="ECO:0000256" key="3">
    <source>
        <dbReference type="ARBA" id="ARBA00022737"/>
    </source>
</evidence>
<dbReference type="Proteomes" id="UP000242188">
    <property type="component" value="Unassembled WGS sequence"/>
</dbReference>
<feature type="region of interest" description="Disordered" evidence="6">
    <location>
        <begin position="649"/>
        <end position="681"/>
    </location>
</feature>
<dbReference type="PROSITE" id="PS00678">
    <property type="entry name" value="WD_REPEATS_1"/>
    <property type="match status" value="2"/>
</dbReference>
<dbReference type="PRINTS" id="PR00320">
    <property type="entry name" value="GPROTEINBRPT"/>
</dbReference>
<feature type="region of interest" description="Disordered" evidence="6">
    <location>
        <begin position="90"/>
        <end position="131"/>
    </location>
</feature>
<evidence type="ECO:0000256" key="1">
    <source>
        <dbReference type="ARBA" id="ARBA00022553"/>
    </source>
</evidence>
<feature type="compositionally biased region" description="Polar residues" evidence="6">
    <location>
        <begin position="654"/>
        <end position="665"/>
    </location>
</feature>
<dbReference type="PROSITE" id="PS50082">
    <property type="entry name" value="WD_REPEATS_2"/>
    <property type="match status" value="3"/>
</dbReference>
<feature type="compositionally biased region" description="Low complexity" evidence="6">
    <location>
        <begin position="100"/>
        <end position="110"/>
    </location>
</feature>
<dbReference type="SMART" id="SM00320">
    <property type="entry name" value="WD40"/>
    <property type="match status" value="5"/>
</dbReference>
<dbReference type="InterPro" id="IPR019775">
    <property type="entry name" value="WD40_repeat_CS"/>
</dbReference>
<dbReference type="PANTHER" id="PTHR14091">
    <property type="entry name" value="PERIODIC TRYPTOPHAN PROTEIN 1"/>
    <property type="match status" value="1"/>
</dbReference>
<keyword evidence="2 4" id="KW-0853">WD repeat</keyword>
<feature type="compositionally biased region" description="Acidic residues" evidence="6">
    <location>
        <begin position="177"/>
        <end position="196"/>
    </location>
</feature>
<dbReference type="InterPro" id="IPR020472">
    <property type="entry name" value="WD40_PAC1"/>
</dbReference>
<feature type="compositionally biased region" description="Basic residues" evidence="6">
    <location>
        <begin position="666"/>
        <end position="681"/>
    </location>
</feature>
<feature type="repeat" description="WD" evidence="4">
    <location>
        <begin position="519"/>
        <end position="561"/>
    </location>
</feature>
<reference evidence="7 8" key="1">
    <citation type="journal article" date="2017" name="Nat. Ecol. Evol.">
        <title>Scallop genome provides insights into evolution of bilaterian karyotype and development.</title>
        <authorList>
            <person name="Wang S."/>
            <person name="Zhang J."/>
            <person name="Jiao W."/>
            <person name="Li J."/>
            <person name="Xun X."/>
            <person name="Sun Y."/>
            <person name="Guo X."/>
            <person name="Huan P."/>
            <person name="Dong B."/>
            <person name="Zhang L."/>
            <person name="Hu X."/>
            <person name="Sun X."/>
            <person name="Wang J."/>
            <person name="Zhao C."/>
            <person name="Wang Y."/>
            <person name="Wang D."/>
            <person name="Huang X."/>
            <person name="Wang R."/>
            <person name="Lv J."/>
            <person name="Li Y."/>
            <person name="Zhang Z."/>
            <person name="Liu B."/>
            <person name="Lu W."/>
            <person name="Hui Y."/>
            <person name="Liang J."/>
            <person name="Zhou Z."/>
            <person name="Hou R."/>
            <person name="Li X."/>
            <person name="Liu Y."/>
            <person name="Li H."/>
            <person name="Ning X."/>
            <person name="Lin Y."/>
            <person name="Zhao L."/>
            <person name="Xing Q."/>
            <person name="Dou J."/>
            <person name="Li Y."/>
            <person name="Mao J."/>
            <person name="Guo H."/>
            <person name="Dou H."/>
            <person name="Li T."/>
            <person name="Mu C."/>
            <person name="Jiang W."/>
            <person name="Fu Q."/>
            <person name="Fu X."/>
            <person name="Miao Y."/>
            <person name="Liu J."/>
            <person name="Yu Q."/>
            <person name="Li R."/>
            <person name="Liao H."/>
            <person name="Li X."/>
            <person name="Kong Y."/>
            <person name="Jiang Z."/>
            <person name="Chourrout D."/>
            <person name="Li R."/>
            <person name="Bao Z."/>
        </authorList>
    </citation>
    <scope>NUCLEOTIDE SEQUENCE [LARGE SCALE GENOMIC DNA]</scope>
    <source>
        <strain evidence="7 8">PY_sf001</strain>
    </source>
</reference>
<dbReference type="GO" id="GO:0005634">
    <property type="term" value="C:nucleus"/>
    <property type="evidence" value="ECO:0007669"/>
    <property type="project" value="TreeGrafter"/>
</dbReference>
<feature type="coiled-coil region" evidence="5">
    <location>
        <begin position="21"/>
        <end position="48"/>
    </location>
</feature>
<name>A0A210QAZ7_MIZYE</name>
<evidence type="ECO:0000256" key="6">
    <source>
        <dbReference type="SAM" id="MobiDB-lite"/>
    </source>
</evidence>
<dbReference type="STRING" id="6573.A0A210QAZ7"/>
<dbReference type="InterPro" id="IPR001680">
    <property type="entry name" value="WD40_rpt"/>
</dbReference>
<keyword evidence="5" id="KW-0175">Coiled coil</keyword>
<keyword evidence="3" id="KW-0677">Repeat</keyword>
<keyword evidence="1" id="KW-0597">Phosphoprotein</keyword>
<evidence type="ECO:0000313" key="8">
    <source>
        <dbReference type="Proteomes" id="UP000242188"/>
    </source>
</evidence>
<dbReference type="EMBL" id="NEDP02004373">
    <property type="protein sequence ID" value="OWF45904.1"/>
    <property type="molecule type" value="Genomic_DNA"/>
</dbReference>
<dbReference type="InterPro" id="IPR036322">
    <property type="entry name" value="WD40_repeat_dom_sf"/>
</dbReference>
<feature type="repeat" description="WD" evidence="4">
    <location>
        <begin position="390"/>
        <end position="432"/>
    </location>
</feature>
<accession>A0A210QAZ7</accession>
<gene>
    <name evidence="7" type="ORF">KP79_PYT07300</name>
</gene>
<keyword evidence="8" id="KW-1185">Reference proteome</keyword>
<dbReference type="AlphaFoldDB" id="A0A210QAZ7"/>
<organism evidence="7 8">
    <name type="scientific">Mizuhopecten yessoensis</name>
    <name type="common">Japanese scallop</name>
    <name type="synonym">Patinopecten yessoensis</name>
    <dbReference type="NCBI Taxonomy" id="6573"/>
    <lineage>
        <taxon>Eukaryota</taxon>
        <taxon>Metazoa</taxon>
        <taxon>Spiralia</taxon>
        <taxon>Lophotrochozoa</taxon>
        <taxon>Mollusca</taxon>
        <taxon>Bivalvia</taxon>
        <taxon>Autobranchia</taxon>
        <taxon>Pteriomorphia</taxon>
        <taxon>Pectinida</taxon>
        <taxon>Pectinoidea</taxon>
        <taxon>Pectinidae</taxon>
        <taxon>Mizuhopecten</taxon>
    </lineage>
</organism>
<feature type="region of interest" description="Disordered" evidence="6">
    <location>
        <begin position="176"/>
        <end position="257"/>
    </location>
</feature>
<proteinExistence type="predicted"/>
<dbReference type="OrthoDB" id="270624at2759"/>
<dbReference type="SUPFAM" id="SSF50978">
    <property type="entry name" value="WD40 repeat-like"/>
    <property type="match status" value="1"/>
</dbReference>
<dbReference type="GO" id="GO:0006364">
    <property type="term" value="P:rRNA processing"/>
    <property type="evidence" value="ECO:0007669"/>
    <property type="project" value="InterPro"/>
</dbReference>